<feature type="chain" id="PRO_5046970818" description="ATPase" evidence="3">
    <location>
        <begin position="19"/>
        <end position="130"/>
    </location>
</feature>
<gene>
    <name evidence="4" type="ORF">JCM19239_2040</name>
</gene>
<dbReference type="EMBL" id="BBMS01000004">
    <property type="protein sequence ID" value="GAL24586.1"/>
    <property type="molecule type" value="Genomic_DNA"/>
</dbReference>
<dbReference type="Proteomes" id="UP000029223">
    <property type="component" value="Unassembled WGS sequence"/>
</dbReference>
<comment type="caution">
    <text evidence="4">The sequence shown here is derived from an EMBL/GenBank/DDBJ whole genome shotgun (WGS) entry which is preliminary data.</text>
</comment>
<evidence type="ECO:0008006" key="6">
    <source>
        <dbReference type="Google" id="ProtNLM"/>
    </source>
</evidence>
<keyword evidence="1" id="KW-0175">Coiled coil</keyword>
<sequence length="130" mass="14842">MKRFIFVAALLMSAQSLASSEIRSSSGATCEQSDFQPWELSFGGGRDNRDYSDYDSYDRTQTEDTGKYIGAQITYSFGGAKQIDCSRFQSIVEREQEAHTKQLEMKIKELEQRLEKQTQVSQLASKIKFK</sequence>
<feature type="compositionally biased region" description="Basic and acidic residues" evidence="2">
    <location>
        <begin position="46"/>
        <end position="58"/>
    </location>
</feature>
<accession>A0ABQ0J737</accession>
<reference evidence="5" key="1">
    <citation type="submission" date="2014-09" db="EMBL/GenBank/DDBJ databases">
        <title>Vibrio variabilis JCM 19239. (C206) whole genome shotgun sequence.</title>
        <authorList>
            <person name="Sawabe T."/>
            <person name="Meirelles P."/>
            <person name="Nakanishi M."/>
            <person name="Sayaka M."/>
            <person name="Hattori M."/>
            <person name="Ohkuma M."/>
        </authorList>
    </citation>
    <scope>NUCLEOTIDE SEQUENCE [LARGE SCALE GENOMIC DNA]</scope>
    <source>
        <strain evidence="5">JCM 19239</strain>
    </source>
</reference>
<name>A0ABQ0J737_9VIBR</name>
<evidence type="ECO:0000313" key="5">
    <source>
        <dbReference type="Proteomes" id="UP000029223"/>
    </source>
</evidence>
<evidence type="ECO:0000313" key="4">
    <source>
        <dbReference type="EMBL" id="GAL24586.1"/>
    </source>
</evidence>
<evidence type="ECO:0000256" key="3">
    <source>
        <dbReference type="SAM" id="SignalP"/>
    </source>
</evidence>
<feature type="coiled-coil region" evidence="1">
    <location>
        <begin position="93"/>
        <end position="120"/>
    </location>
</feature>
<organism evidence="4 5">
    <name type="scientific">Vibrio variabilis</name>
    <dbReference type="NCBI Taxonomy" id="990271"/>
    <lineage>
        <taxon>Bacteria</taxon>
        <taxon>Pseudomonadati</taxon>
        <taxon>Pseudomonadota</taxon>
        <taxon>Gammaproteobacteria</taxon>
        <taxon>Vibrionales</taxon>
        <taxon>Vibrionaceae</taxon>
        <taxon>Vibrio</taxon>
    </lineage>
</organism>
<keyword evidence="3" id="KW-0732">Signal</keyword>
<protein>
    <recommendedName>
        <fullName evidence="6">ATPase</fullName>
    </recommendedName>
</protein>
<keyword evidence="5" id="KW-1185">Reference proteome</keyword>
<reference evidence="5" key="2">
    <citation type="submission" date="2014-09" db="EMBL/GenBank/DDBJ databases">
        <authorList>
            <consortium name="NBRP consortium"/>
            <person name="Sawabe T."/>
            <person name="Meirelles P."/>
            <person name="Nakanishi M."/>
            <person name="Sayaka M."/>
            <person name="Hattori M."/>
            <person name="Ohkuma M."/>
        </authorList>
    </citation>
    <scope>NUCLEOTIDE SEQUENCE [LARGE SCALE GENOMIC DNA]</scope>
    <source>
        <strain evidence="5">JCM 19239</strain>
    </source>
</reference>
<evidence type="ECO:0000256" key="1">
    <source>
        <dbReference type="SAM" id="Coils"/>
    </source>
</evidence>
<proteinExistence type="predicted"/>
<feature type="region of interest" description="Disordered" evidence="2">
    <location>
        <begin position="39"/>
        <end position="58"/>
    </location>
</feature>
<feature type="signal peptide" evidence="3">
    <location>
        <begin position="1"/>
        <end position="18"/>
    </location>
</feature>
<evidence type="ECO:0000256" key="2">
    <source>
        <dbReference type="SAM" id="MobiDB-lite"/>
    </source>
</evidence>